<dbReference type="NCBIfam" id="TIGR01760">
    <property type="entry name" value="tape_meas_TP901"/>
    <property type="match status" value="1"/>
</dbReference>
<evidence type="ECO:0000259" key="2">
    <source>
        <dbReference type="Pfam" id="PF10145"/>
    </source>
</evidence>
<dbReference type="EMBL" id="WDES01000043">
    <property type="protein sequence ID" value="KAB6083248.1"/>
    <property type="molecule type" value="Genomic_DNA"/>
</dbReference>
<keyword evidence="4" id="KW-1185">Reference proteome</keyword>
<dbReference type="Proteomes" id="UP000435059">
    <property type="component" value="Unassembled WGS sequence"/>
</dbReference>
<feature type="coiled-coil region" evidence="1">
    <location>
        <begin position="475"/>
        <end position="513"/>
    </location>
</feature>
<feature type="coiled-coil region" evidence="1">
    <location>
        <begin position="1053"/>
        <end position="1083"/>
    </location>
</feature>
<comment type="caution">
    <text evidence="3">The sequence shown here is derived from an EMBL/GenBank/DDBJ whole genome shotgun (WGS) entry which is preliminary data.</text>
</comment>
<reference evidence="3 4" key="1">
    <citation type="journal article" date="2019" name="Nat. Med.">
        <title>A library of human gut bacterial isolates paired with longitudinal multiomics data enables mechanistic microbiome research.</title>
        <authorList>
            <person name="Poyet M."/>
            <person name="Groussin M."/>
            <person name="Gibbons S.M."/>
            <person name="Avila-Pacheco J."/>
            <person name="Jiang X."/>
            <person name="Kearney S.M."/>
            <person name="Perrotta A.R."/>
            <person name="Berdy B."/>
            <person name="Zhao S."/>
            <person name="Lieberman T.D."/>
            <person name="Swanson P.K."/>
            <person name="Smith M."/>
            <person name="Roesemann S."/>
            <person name="Alexander J.E."/>
            <person name="Rich S.A."/>
            <person name="Livny J."/>
            <person name="Vlamakis H."/>
            <person name="Clish C."/>
            <person name="Bullock K."/>
            <person name="Deik A."/>
            <person name="Scott J."/>
            <person name="Pierce K.A."/>
            <person name="Xavier R.J."/>
            <person name="Alm E.J."/>
        </authorList>
    </citation>
    <scope>NUCLEOTIDE SEQUENCE [LARGE SCALE GENOMIC DNA]</scope>
    <source>
        <strain evidence="3 4">BIOML-A74</strain>
    </source>
</reference>
<dbReference type="InterPro" id="IPR010090">
    <property type="entry name" value="Phage_tape_meas"/>
</dbReference>
<organism evidence="3 4">
    <name type="scientific">Bacteroides xylanisolvens</name>
    <dbReference type="NCBI Taxonomy" id="371601"/>
    <lineage>
        <taxon>Bacteria</taxon>
        <taxon>Pseudomonadati</taxon>
        <taxon>Bacteroidota</taxon>
        <taxon>Bacteroidia</taxon>
        <taxon>Bacteroidales</taxon>
        <taxon>Bacteroidaceae</taxon>
        <taxon>Bacteroides</taxon>
    </lineage>
</organism>
<feature type="coiled-coil region" evidence="1">
    <location>
        <begin position="1132"/>
        <end position="1166"/>
    </location>
</feature>
<dbReference type="RefSeq" id="WP_117610578.1">
    <property type="nucleotide sequence ID" value="NZ_CP103094.1"/>
</dbReference>
<evidence type="ECO:0000313" key="3">
    <source>
        <dbReference type="EMBL" id="KAB6083248.1"/>
    </source>
</evidence>
<accession>A0A7J5NXU4</accession>
<sequence>MGIQNKDGALYFATGIDNSGLYSGRQEAMGIIKAMAGEITAFDVFGGIGISAGIAFTQAAKEAYNFEKQFQQSMKEVATLSSGIKGSLTDFMNSAIDMTREVPVGAVESAKALYQIVSAGHDGADAMNILKVSAKAAIGGVTETATSADAITTILNAYKKGASEAESVSDMLFTTAKFGKTTMGELGKSIAQAAPIASSFGIDIEDVLAAVVSITKQGVPTAEAMTKIRAAIMGTANHLGDAAFSGRSFQEALQLIYNEANGSTTKMKELLGTDEALQAALMITGQNAVGAASDLDQMKNATGAAEAAFKEMSSSTENQMKLLSNNITAALRPLGQEILKEISSAAQSMNEAFADGSAQEALKNIGALIVVVTTALAGYKGSILAISTAKQTYVTVTALVNKQRAIEAADLVLKKGLYAIEATMIAKNTSSRILLTKALKAQTIAQLKNAAAMLTNPYVLAAAAFAGLGYAVYKCATAETEAERVQKRYNKVVEEQTQQLDELKNKTNSLVSIVQDENSTQYDKVKAYKQLQALMPTVFSNMDIETLKLMDHLSLNKQINNEINRRERIGAKTNLVLAQNKLNSINSRLDKTSKEQAESPSGQKAAVIQKIQEEKRIAEEELKIAQKRVDEILSIQKEAEEKSKPKELKIISLQSNIDTLKAEISELQSLVDKEQEENNGWSPNAWLLKAKKGQLSTKEKEIKSLQGSGISKKVETKTDKAFWTKQKEDATKALDSIASSQRKLMDAGNFKGIDSAVVKSYKENAKKLKEAEKELKVYDSSSKKDDQAKKLREEQEKYKLLLDKQNREQQRMKEDSANQLEQLEINKLKESSEKVLKQRELNHKLELQAIDREAENKKLKVIEDARSAFDANPENKDKIFNAEKYVKSEPIIKRFAEIDNDTQKAKEVTNTKYNRGDDLSELLNQYQDYTDQRLAIERKFNEDIATLQEQRKQAVKNGDTDQVEQIDRSIAQATKNKGMELMGLDYDKLKESPEYVRAFENLKETSSETLNSLLTQLENAKSTAAKVLSPDQLREYTSTIQSIMDELDSRNPFQSLSDKKKELAEAEEELANAQIELENAKQTQEAVKGGAKIENGVKSSKFNEKTGKIDSTKAYLTEAQALDKVKEKTSRYNEAKDKVVQKDAKVKKAEKDVKAQLDELSDALTDVGKSIGGPAGEIISLIGEIGTFALTAMSGVEMAADTSANAISTVEKASVILAVISAVIQVATKIFNMFTKDDTTEKYEKAKETYESYINILDRVIEKQLELAETLTGDTANAVYEAAIANIKLQSENAKVLGRQYLNSGASGKSHSKGYDEVDDMSGEGWKQAAKALGMSVDEFKKKMGGRMTGLFDLTDEQLVKLQSDAGIFWSQLDSDTQKFADKIANGVGQVAEVLEQQIADTTLIDYASLRSDFQDLLTDMDADSADFADNFEEYMKNAIVNSMLKEEFMDSLMAWREKLNNAMDDGMTEDEYNALKAEGQQLSNEMKAKRDAMAEMFGWNDNDDEREASKKGFASMSQDSANKLDGSFAVVTSHTYSINEEVKSINSGTEKIAEKLSYLINMDKNMAEMLRCNDTIVSYLSDISNYTSNLVEIREFMYAVKLGIDTLNTKGITLKR</sequence>
<name>A0A7J5NXU4_9BACE</name>
<feature type="coiled-coil region" evidence="1">
    <location>
        <begin position="758"/>
        <end position="833"/>
    </location>
</feature>
<keyword evidence="1" id="KW-0175">Coiled coil</keyword>
<gene>
    <name evidence="3" type="ORF">GA574_20395</name>
</gene>
<dbReference type="Pfam" id="PF10145">
    <property type="entry name" value="PhageMin_Tail"/>
    <property type="match status" value="1"/>
</dbReference>
<feature type="coiled-coil region" evidence="1">
    <location>
        <begin position="575"/>
        <end position="677"/>
    </location>
</feature>
<protein>
    <submittedName>
        <fullName evidence="3">Phage tail tape measure protein</fullName>
    </submittedName>
</protein>
<feature type="domain" description="Phage tail tape measure protein" evidence="2">
    <location>
        <begin position="94"/>
        <end position="269"/>
    </location>
</feature>
<evidence type="ECO:0000256" key="1">
    <source>
        <dbReference type="SAM" id="Coils"/>
    </source>
</evidence>
<proteinExistence type="predicted"/>
<feature type="coiled-coil region" evidence="1">
    <location>
        <begin position="919"/>
        <end position="957"/>
    </location>
</feature>
<evidence type="ECO:0000313" key="4">
    <source>
        <dbReference type="Proteomes" id="UP000435059"/>
    </source>
</evidence>